<feature type="chain" id="PRO_5025344567" evidence="1">
    <location>
        <begin position="19"/>
        <end position="152"/>
    </location>
</feature>
<protein>
    <submittedName>
        <fullName evidence="2">Uncharacterized protein</fullName>
    </submittedName>
</protein>
<organism evidence="2 3">
    <name type="scientific">Amniculicola lignicola CBS 123094</name>
    <dbReference type="NCBI Taxonomy" id="1392246"/>
    <lineage>
        <taxon>Eukaryota</taxon>
        <taxon>Fungi</taxon>
        <taxon>Dikarya</taxon>
        <taxon>Ascomycota</taxon>
        <taxon>Pezizomycotina</taxon>
        <taxon>Dothideomycetes</taxon>
        <taxon>Pleosporomycetidae</taxon>
        <taxon>Pleosporales</taxon>
        <taxon>Amniculicolaceae</taxon>
        <taxon>Amniculicola</taxon>
    </lineage>
</organism>
<keyword evidence="3" id="KW-1185">Reference proteome</keyword>
<evidence type="ECO:0000256" key="1">
    <source>
        <dbReference type="SAM" id="SignalP"/>
    </source>
</evidence>
<sequence length="152" mass="16736">MFHSIIFAASFLHVIVSAFPGPAPTEYGNIDFEMMGRLGMSPAPTPAPRRRDAPRLFGRQASEGPQTCGYDDEDWYDPVTCEAAGRTCFFNTDSAWFGCCADSGCETERMTVCVPSTSAAGPSSSGTRYWSENMFHFHSRELFGYCPRSLAD</sequence>
<dbReference type="EMBL" id="ML977584">
    <property type="protein sequence ID" value="KAF2001245.1"/>
    <property type="molecule type" value="Genomic_DNA"/>
</dbReference>
<reference evidence="2" key="1">
    <citation type="journal article" date="2020" name="Stud. Mycol.">
        <title>101 Dothideomycetes genomes: a test case for predicting lifestyles and emergence of pathogens.</title>
        <authorList>
            <person name="Haridas S."/>
            <person name="Albert R."/>
            <person name="Binder M."/>
            <person name="Bloem J."/>
            <person name="Labutti K."/>
            <person name="Salamov A."/>
            <person name="Andreopoulos B."/>
            <person name="Baker S."/>
            <person name="Barry K."/>
            <person name="Bills G."/>
            <person name="Bluhm B."/>
            <person name="Cannon C."/>
            <person name="Castanera R."/>
            <person name="Culley D."/>
            <person name="Daum C."/>
            <person name="Ezra D."/>
            <person name="Gonzalez J."/>
            <person name="Henrissat B."/>
            <person name="Kuo A."/>
            <person name="Liang C."/>
            <person name="Lipzen A."/>
            <person name="Lutzoni F."/>
            <person name="Magnuson J."/>
            <person name="Mondo S."/>
            <person name="Nolan M."/>
            <person name="Ohm R."/>
            <person name="Pangilinan J."/>
            <person name="Park H.-J."/>
            <person name="Ramirez L."/>
            <person name="Alfaro M."/>
            <person name="Sun H."/>
            <person name="Tritt A."/>
            <person name="Yoshinaga Y."/>
            <person name="Zwiers L.-H."/>
            <person name="Turgeon B."/>
            <person name="Goodwin S."/>
            <person name="Spatafora J."/>
            <person name="Crous P."/>
            <person name="Grigoriev I."/>
        </authorList>
    </citation>
    <scope>NUCLEOTIDE SEQUENCE</scope>
    <source>
        <strain evidence="2">CBS 123094</strain>
    </source>
</reference>
<evidence type="ECO:0000313" key="2">
    <source>
        <dbReference type="EMBL" id="KAF2001245.1"/>
    </source>
</evidence>
<dbReference type="OrthoDB" id="10625175at2759"/>
<keyword evidence="1" id="KW-0732">Signal</keyword>
<evidence type="ECO:0000313" key="3">
    <source>
        <dbReference type="Proteomes" id="UP000799779"/>
    </source>
</evidence>
<accession>A0A6A5WQ82</accession>
<name>A0A6A5WQ82_9PLEO</name>
<dbReference type="Proteomes" id="UP000799779">
    <property type="component" value="Unassembled WGS sequence"/>
</dbReference>
<feature type="signal peptide" evidence="1">
    <location>
        <begin position="1"/>
        <end position="18"/>
    </location>
</feature>
<gene>
    <name evidence="2" type="ORF">P154DRAFT_175111</name>
</gene>
<proteinExistence type="predicted"/>
<dbReference type="AlphaFoldDB" id="A0A6A5WQ82"/>